<dbReference type="Pfam" id="PF00672">
    <property type="entry name" value="HAMP"/>
    <property type="match status" value="1"/>
</dbReference>
<dbReference type="InterPro" id="IPR031930">
    <property type="entry name" value="HK_sensor"/>
</dbReference>
<dbReference type="Gene3D" id="1.10.8.500">
    <property type="entry name" value="HAMP domain in histidine kinase"/>
    <property type="match status" value="1"/>
</dbReference>
<keyword evidence="10 11" id="KW-0472">Membrane</keyword>
<evidence type="ECO:0000256" key="8">
    <source>
        <dbReference type="ARBA" id="ARBA00022989"/>
    </source>
</evidence>
<dbReference type="SUPFAM" id="SSF47384">
    <property type="entry name" value="Homodimeric domain of signal transducing histidine kinase"/>
    <property type="match status" value="1"/>
</dbReference>
<dbReference type="Gene3D" id="3.30.450.170">
    <property type="entry name" value="Two-component histidine kinase, sensor domain"/>
    <property type="match status" value="1"/>
</dbReference>
<dbReference type="InterPro" id="IPR004358">
    <property type="entry name" value="Sig_transdc_His_kin-like_C"/>
</dbReference>
<evidence type="ECO:0000256" key="11">
    <source>
        <dbReference type="SAM" id="Phobius"/>
    </source>
</evidence>
<protein>
    <recommendedName>
        <fullName evidence="3">histidine kinase</fullName>
        <ecNumber evidence="3">2.7.13.3</ecNumber>
    </recommendedName>
</protein>
<accession>A0A0F9VV70</accession>
<dbReference type="Pfam" id="PF16750">
    <property type="entry name" value="HK_sensor"/>
    <property type="match status" value="1"/>
</dbReference>
<evidence type="ECO:0000256" key="6">
    <source>
        <dbReference type="ARBA" id="ARBA00022692"/>
    </source>
</evidence>
<dbReference type="CDD" id="cd06225">
    <property type="entry name" value="HAMP"/>
    <property type="match status" value="1"/>
</dbReference>
<dbReference type="SUPFAM" id="SSF55874">
    <property type="entry name" value="ATPase domain of HSP90 chaperone/DNA topoisomerase II/histidine kinase"/>
    <property type="match status" value="1"/>
</dbReference>
<evidence type="ECO:0000256" key="9">
    <source>
        <dbReference type="ARBA" id="ARBA00023012"/>
    </source>
</evidence>
<keyword evidence="5" id="KW-0808">Transferase</keyword>
<dbReference type="InterPro" id="IPR003661">
    <property type="entry name" value="HisK_dim/P_dom"/>
</dbReference>
<evidence type="ECO:0000256" key="7">
    <source>
        <dbReference type="ARBA" id="ARBA00022777"/>
    </source>
</evidence>
<dbReference type="SMART" id="SM00388">
    <property type="entry name" value="HisKA"/>
    <property type="match status" value="1"/>
</dbReference>
<dbReference type="InterPro" id="IPR036097">
    <property type="entry name" value="HisK_dim/P_sf"/>
</dbReference>
<feature type="domain" description="Histidine kinase" evidence="12">
    <location>
        <begin position="237"/>
        <end position="443"/>
    </location>
</feature>
<feature type="domain" description="HAMP" evidence="13">
    <location>
        <begin position="174"/>
        <end position="229"/>
    </location>
</feature>
<comment type="catalytic activity">
    <reaction evidence="1">
        <text>ATP + protein L-histidine = ADP + protein N-phospho-L-histidine.</text>
        <dbReference type="EC" id="2.7.13.3"/>
    </reaction>
</comment>
<dbReference type="Pfam" id="PF00512">
    <property type="entry name" value="HisKA"/>
    <property type="match status" value="1"/>
</dbReference>
<proteinExistence type="predicted"/>
<feature type="transmembrane region" description="Helical" evidence="11">
    <location>
        <begin position="151"/>
        <end position="176"/>
    </location>
</feature>
<evidence type="ECO:0000256" key="10">
    <source>
        <dbReference type="ARBA" id="ARBA00023136"/>
    </source>
</evidence>
<dbReference type="Gene3D" id="1.10.287.130">
    <property type="match status" value="1"/>
</dbReference>
<comment type="subcellular location">
    <subcellularLocation>
        <location evidence="2">Membrane</location>
    </subcellularLocation>
</comment>
<gene>
    <name evidence="14" type="ORF">LCGC14_0092700</name>
</gene>
<dbReference type="AlphaFoldDB" id="A0A0F9VV70"/>
<dbReference type="SUPFAM" id="SSF158472">
    <property type="entry name" value="HAMP domain-like"/>
    <property type="match status" value="1"/>
</dbReference>
<dbReference type="PRINTS" id="PR00344">
    <property type="entry name" value="BCTRLSENSOR"/>
</dbReference>
<organism evidence="14">
    <name type="scientific">marine sediment metagenome</name>
    <dbReference type="NCBI Taxonomy" id="412755"/>
    <lineage>
        <taxon>unclassified sequences</taxon>
        <taxon>metagenomes</taxon>
        <taxon>ecological metagenomes</taxon>
    </lineage>
</organism>
<evidence type="ECO:0000256" key="5">
    <source>
        <dbReference type="ARBA" id="ARBA00022679"/>
    </source>
</evidence>
<evidence type="ECO:0000313" key="14">
    <source>
        <dbReference type="EMBL" id="KKO03843.1"/>
    </source>
</evidence>
<dbReference type="EC" id="2.7.13.3" evidence="3"/>
<keyword evidence="6 11" id="KW-0812">Transmembrane</keyword>
<dbReference type="GO" id="GO:0000155">
    <property type="term" value="F:phosphorelay sensor kinase activity"/>
    <property type="evidence" value="ECO:0007669"/>
    <property type="project" value="InterPro"/>
</dbReference>
<dbReference type="EMBL" id="LAZR01000025">
    <property type="protein sequence ID" value="KKO03843.1"/>
    <property type="molecule type" value="Genomic_DNA"/>
</dbReference>
<keyword evidence="7" id="KW-0418">Kinase</keyword>
<dbReference type="Gene3D" id="3.30.565.10">
    <property type="entry name" value="Histidine kinase-like ATPase, C-terminal domain"/>
    <property type="match status" value="1"/>
</dbReference>
<evidence type="ECO:0000259" key="13">
    <source>
        <dbReference type="PROSITE" id="PS50885"/>
    </source>
</evidence>
<dbReference type="PANTHER" id="PTHR45436">
    <property type="entry name" value="SENSOR HISTIDINE KINASE YKOH"/>
    <property type="match status" value="1"/>
</dbReference>
<evidence type="ECO:0000256" key="3">
    <source>
        <dbReference type="ARBA" id="ARBA00012438"/>
    </source>
</evidence>
<evidence type="ECO:0000259" key="12">
    <source>
        <dbReference type="PROSITE" id="PS50109"/>
    </source>
</evidence>
<dbReference type="InterPro" id="IPR036890">
    <property type="entry name" value="HATPase_C_sf"/>
</dbReference>
<dbReference type="InterPro" id="IPR003594">
    <property type="entry name" value="HATPase_dom"/>
</dbReference>
<comment type="caution">
    <text evidence="14">The sequence shown here is derived from an EMBL/GenBank/DDBJ whole genome shotgun (WGS) entry which is preliminary data.</text>
</comment>
<reference evidence="14" key="1">
    <citation type="journal article" date="2015" name="Nature">
        <title>Complex archaea that bridge the gap between prokaryotes and eukaryotes.</title>
        <authorList>
            <person name="Spang A."/>
            <person name="Saw J.H."/>
            <person name="Jorgensen S.L."/>
            <person name="Zaremba-Niedzwiedzka K."/>
            <person name="Martijn J."/>
            <person name="Lind A.E."/>
            <person name="van Eijk R."/>
            <person name="Schleper C."/>
            <person name="Guy L."/>
            <person name="Ettema T.J."/>
        </authorList>
    </citation>
    <scope>NUCLEOTIDE SEQUENCE</scope>
</reference>
<dbReference type="SMART" id="SM00387">
    <property type="entry name" value="HATPase_c"/>
    <property type="match status" value="1"/>
</dbReference>
<dbReference type="InterPro" id="IPR005467">
    <property type="entry name" value="His_kinase_dom"/>
</dbReference>
<dbReference type="SMART" id="SM00304">
    <property type="entry name" value="HAMP"/>
    <property type="match status" value="1"/>
</dbReference>
<name>A0A0F9VV70_9ZZZZ</name>
<dbReference type="InterPro" id="IPR038428">
    <property type="entry name" value="HK_sensor_dom_sf"/>
</dbReference>
<dbReference type="Pfam" id="PF02518">
    <property type="entry name" value="HATPase_c"/>
    <property type="match status" value="1"/>
</dbReference>
<dbReference type="InterPro" id="IPR003660">
    <property type="entry name" value="HAMP_dom"/>
</dbReference>
<dbReference type="InterPro" id="IPR050428">
    <property type="entry name" value="TCS_sensor_his_kinase"/>
</dbReference>
<evidence type="ECO:0000256" key="1">
    <source>
        <dbReference type="ARBA" id="ARBA00000085"/>
    </source>
</evidence>
<keyword evidence="4" id="KW-0597">Phosphoprotein</keyword>
<keyword evidence="8 11" id="KW-1133">Transmembrane helix</keyword>
<dbReference type="GO" id="GO:0016020">
    <property type="term" value="C:membrane"/>
    <property type="evidence" value="ECO:0007669"/>
    <property type="project" value="UniProtKB-SubCell"/>
</dbReference>
<dbReference type="PROSITE" id="PS50109">
    <property type="entry name" value="HIS_KIN"/>
    <property type="match status" value="1"/>
</dbReference>
<dbReference type="PROSITE" id="PS50885">
    <property type="entry name" value="HAMP"/>
    <property type="match status" value="1"/>
</dbReference>
<dbReference type="PANTHER" id="PTHR45436:SF5">
    <property type="entry name" value="SENSOR HISTIDINE KINASE TRCS"/>
    <property type="match status" value="1"/>
</dbReference>
<sequence>MPRRHSLFWRLVLLVAGFCTLLIAASDYLGARIDRETSFLSDEAVQVLSGYGEQAQRALQKGPAALDAWRAALAERETIWLVVVDADLQPLGNQQLSVEQQSQLTFVRHFKWPMSLRSQQLPLVAIPLAADGAQLILRLPEQFRPWQNRALLNALVMYALPILLSVLFCGLLYWLLISPLEQLRRQANALRANPLEALLPESMAQRRDELGELGRSLEYLTQRLRDSVTQQRQLLRDLSHELRTPLSRLRVASESELSLSDLRDRLERETGVMQTLVDSTLELAWLDSEQPQQDCEQVDIAALWDVLREDALFESGWPAERITATVPSDCAVQGNLNALAQAMENILRNAIRYSPPEAVVNLSAQAEPEHWCLCIADQGPGVPESELEVIFRPFARLCQARPGGSGFGLGLAIAEGMVRLQGGRIWAENAAPGLRVKIRLAAV</sequence>
<keyword evidence="9" id="KW-0902">Two-component regulatory system</keyword>
<evidence type="ECO:0000256" key="2">
    <source>
        <dbReference type="ARBA" id="ARBA00004370"/>
    </source>
</evidence>
<dbReference type="CDD" id="cd00082">
    <property type="entry name" value="HisKA"/>
    <property type="match status" value="1"/>
</dbReference>
<evidence type="ECO:0000256" key="4">
    <source>
        <dbReference type="ARBA" id="ARBA00022553"/>
    </source>
</evidence>